<comment type="function">
    <text evidence="1">Neddylation of cullins play an essential role in the regulation of SCF-type complexes activity.</text>
</comment>
<reference evidence="4 5" key="1">
    <citation type="submission" date="2017-09" db="EMBL/GenBank/DDBJ databases">
        <title>Genome sequencing of Besnoitia besnoiti strain Bb-Ger1.</title>
        <authorList>
            <person name="Schares G."/>
            <person name="Venepally P."/>
            <person name="Lorenzi H.A."/>
        </authorList>
    </citation>
    <scope>NUCLEOTIDE SEQUENCE [LARGE SCALE GENOMIC DNA]</scope>
    <source>
        <strain evidence="4 5">Bb-Ger1</strain>
    </source>
</reference>
<dbReference type="PROSITE" id="PS51229">
    <property type="entry name" value="DCUN1"/>
    <property type="match status" value="1"/>
</dbReference>
<feature type="domain" description="DCUN1" evidence="3">
    <location>
        <begin position="100"/>
        <end position="315"/>
    </location>
</feature>
<dbReference type="STRING" id="94643.A0A2A9MN03"/>
<dbReference type="EMBL" id="NWUJ01000002">
    <property type="protein sequence ID" value="PFH37213.1"/>
    <property type="molecule type" value="Genomic_DNA"/>
</dbReference>
<accession>A0A2A9MN03</accession>
<dbReference type="GO" id="GO:0045116">
    <property type="term" value="P:protein neddylation"/>
    <property type="evidence" value="ECO:0007669"/>
    <property type="project" value="TreeGrafter"/>
</dbReference>
<dbReference type="PANTHER" id="PTHR12281">
    <property type="entry name" value="RP42 RELATED"/>
    <property type="match status" value="1"/>
</dbReference>
<dbReference type="GO" id="GO:0031624">
    <property type="term" value="F:ubiquitin conjugating enzyme binding"/>
    <property type="evidence" value="ECO:0007669"/>
    <property type="project" value="TreeGrafter"/>
</dbReference>
<dbReference type="GO" id="GO:0097602">
    <property type="term" value="F:cullin family protein binding"/>
    <property type="evidence" value="ECO:0007669"/>
    <property type="project" value="TreeGrafter"/>
</dbReference>
<feature type="compositionally biased region" description="Low complexity" evidence="2">
    <location>
        <begin position="71"/>
        <end position="84"/>
    </location>
</feature>
<dbReference type="RefSeq" id="XP_029221222.1">
    <property type="nucleotide sequence ID" value="XM_029362257.1"/>
</dbReference>
<dbReference type="GO" id="GO:0000151">
    <property type="term" value="C:ubiquitin ligase complex"/>
    <property type="evidence" value="ECO:0007669"/>
    <property type="project" value="TreeGrafter"/>
</dbReference>
<sequence length="334" mass="36250">MASRGQEVGPSGRTQQTLVASFQSVTGCTNRTGATDFLRKHNFDLSRALDAYFSLPSREQKALQQTRNTPSHSSSSGSYGGVSASSSARERAAAKAKADEQYRAIVKTFQAYADAADGGEGSRGNSSAAAGAAAGGGSGAIEVPGLERLAEDLGVGLDDVFFLIFAFLCGCTEQGRITQEEFTRGMDRAGVCTVAALREAVPAVRASLAADKSLARQVYSFAFTYSLDVGQKALPLDLCVAYWRLLLLEADFPLMTEWHDFIEEELRNRVSALSKDPWLMLFDFMHSQGRSLCLDEYDEDGAWPLVIDEFVDWARRRRRARQDSGSTAVGQAVH</sequence>
<dbReference type="PANTHER" id="PTHR12281:SF31">
    <property type="entry name" value="DCN1-LIKE PROTEIN 3"/>
    <property type="match status" value="1"/>
</dbReference>
<evidence type="ECO:0000313" key="4">
    <source>
        <dbReference type="EMBL" id="PFH37213.1"/>
    </source>
</evidence>
<dbReference type="Gene3D" id="1.10.8.10">
    <property type="entry name" value="DNA helicase RuvA subunit, C-terminal domain"/>
    <property type="match status" value="1"/>
</dbReference>
<dbReference type="Pfam" id="PF14555">
    <property type="entry name" value="UBA_4"/>
    <property type="match status" value="1"/>
</dbReference>
<dbReference type="InterPro" id="IPR014764">
    <property type="entry name" value="DCN-prot"/>
</dbReference>
<dbReference type="Gene3D" id="1.10.238.200">
    <property type="entry name" value="Cullin, PONY binding domain"/>
    <property type="match status" value="1"/>
</dbReference>
<dbReference type="GO" id="GO:0005886">
    <property type="term" value="C:plasma membrane"/>
    <property type="evidence" value="ECO:0007669"/>
    <property type="project" value="UniProtKB-ARBA"/>
</dbReference>
<dbReference type="Gene3D" id="1.10.238.10">
    <property type="entry name" value="EF-hand"/>
    <property type="match status" value="1"/>
</dbReference>
<dbReference type="OrthoDB" id="309581at2759"/>
<evidence type="ECO:0000256" key="2">
    <source>
        <dbReference type="SAM" id="MobiDB-lite"/>
    </source>
</evidence>
<dbReference type="GeneID" id="40308652"/>
<dbReference type="GO" id="GO:0032182">
    <property type="term" value="F:ubiquitin-like protein binding"/>
    <property type="evidence" value="ECO:0007669"/>
    <property type="project" value="TreeGrafter"/>
</dbReference>
<dbReference type="FunFam" id="1.10.238.200:FF:000003">
    <property type="entry name" value="DCN1-like protein 3"/>
    <property type="match status" value="1"/>
</dbReference>
<keyword evidence="5" id="KW-1185">Reference proteome</keyword>
<dbReference type="InterPro" id="IPR005176">
    <property type="entry name" value="PONY_dom"/>
</dbReference>
<evidence type="ECO:0000313" key="5">
    <source>
        <dbReference type="Proteomes" id="UP000224006"/>
    </source>
</evidence>
<dbReference type="Proteomes" id="UP000224006">
    <property type="component" value="Chromosome II"/>
</dbReference>
<name>A0A2A9MN03_BESBE</name>
<dbReference type="KEGG" id="bbes:BESB_036710"/>
<proteinExistence type="predicted"/>
<feature type="region of interest" description="Disordered" evidence="2">
    <location>
        <begin position="59"/>
        <end position="84"/>
    </location>
</feature>
<dbReference type="VEuPathDB" id="ToxoDB:BESB_036710"/>
<evidence type="ECO:0000259" key="3">
    <source>
        <dbReference type="PROSITE" id="PS51229"/>
    </source>
</evidence>
<dbReference type="Pfam" id="PF03556">
    <property type="entry name" value="Cullin_binding"/>
    <property type="match status" value="1"/>
</dbReference>
<protein>
    <recommendedName>
        <fullName evidence="1">Defective in cullin neddylation protein</fullName>
    </recommendedName>
</protein>
<gene>
    <name evidence="4" type="ORF">BESB_036710</name>
</gene>
<comment type="caution">
    <text evidence="4">The sequence shown here is derived from an EMBL/GenBank/DDBJ whole genome shotgun (WGS) entry which is preliminary data.</text>
</comment>
<dbReference type="AlphaFoldDB" id="A0A2A9MN03"/>
<dbReference type="PROSITE" id="PS51257">
    <property type="entry name" value="PROKAR_LIPOPROTEIN"/>
    <property type="match status" value="1"/>
</dbReference>
<organism evidence="4 5">
    <name type="scientific">Besnoitia besnoiti</name>
    <name type="common">Apicomplexan protozoan</name>
    <dbReference type="NCBI Taxonomy" id="94643"/>
    <lineage>
        <taxon>Eukaryota</taxon>
        <taxon>Sar</taxon>
        <taxon>Alveolata</taxon>
        <taxon>Apicomplexa</taxon>
        <taxon>Conoidasida</taxon>
        <taxon>Coccidia</taxon>
        <taxon>Eucoccidiorida</taxon>
        <taxon>Eimeriorina</taxon>
        <taxon>Sarcocystidae</taxon>
        <taxon>Besnoitia</taxon>
    </lineage>
</organism>
<dbReference type="InterPro" id="IPR042460">
    <property type="entry name" value="DCN1-like_PONY"/>
</dbReference>
<evidence type="ECO:0000256" key="1">
    <source>
        <dbReference type="RuleBase" id="RU410713"/>
    </source>
</evidence>